<protein>
    <submittedName>
        <fullName evidence="2">DUF4132 domain-containing protein</fullName>
    </submittedName>
</protein>
<sequence length="996" mass="113567">MPFSQQQIDDVLARAESENLTLFAFHHLLKSTDFRQHPTILGIVDYLTGRASQLPVVQYDASVYVVNVFLHLLENIETPSVNDHLILDLVTAPALDAYMQYAFHQFLLGYLIKNDTDSAIQHAIYWMKKTRGSEEDIFKGCIFYLGFDDKTSKPIFASQSIQRYVVDYIKQSKLFISPFDHRGLLVAINDETFSKANQMKAFFVLLDDIRPEFAERFVEYLLLRKMEDGIKFVSVFRNGIYLQRVQSRLQADGVKYGDERFDDFTKALTLYELDSKKYRDAMLFQSRSYLDYYLGLPKNEPYGSQYYANSPLLSGLTHFSTFSLYIVFENDRSEGLAYLEKIKEAKAFIQDQTLTVIAHYLNEDALPYYQLALQSDGGIDYYRSVLAGLAKHFPIESQLPLYWSFVKHKSKPLRAQVASLIVANDSKAEEKAIELLNNKSADARQTAAQILSAFSSPAAENAIKQALGKETNDVARDILLQTIAGSLPGQSSYAVVSEMVDSARERGKLNKSVEAWLIEDELPSLHYESGSEVSKEELRFLLYRMSRVKDMRSDIEAKYLLQLIDRVTAAPFALTLIKLFIEKGAKPEHKYLMTLAGLLGDDTVVDKIRITTDKWIDENRYKMAEYGVGALAIQGSNKALRWVEWYSRKYKAKRANVGSAALAALETAAEELNITTHELGDRIVPDFGFDGLFKHFAVNGENYRAFIDNKFKIAFFNDDNKKLKTIPAAADDTIKEEFKSIAKEVRDITKSQSSRLEYYLVIQRKWSFAQWRRAFLENPVMFIYATRLLWGVYDEAGNLQQAFYCNEDTSLQDASYDDIEPGDNARIGIVHPTQLPTEDLQRWKQHFYDTSVDAIFPQLERLVVSLNEDELTKTISSKYDGKLMKTGSIRSTLEKHGWHKGSTGDGGYIESFKLLYDEKNIEAVLEIEGVSVVYGFGGDEKLGKLYVLNRAITNNSKWYSPKGMDDEALVAFKELPPIFLNEMFASIDAIKVFESN</sequence>
<dbReference type="Proteomes" id="UP001226434">
    <property type="component" value="Unassembled WGS sequence"/>
</dbReference>
<name>A0ABT6REN1_9BACT</name>
<dbReference type="InterPro" id="IPR025406">
    <property type="entry name" value="DUF4132"/>
</dbReference>
<dbReference type="EMBL" id="JASBRG010000007">
    <property type="protein sequence ID" value="MDI3321033.1"/>
    <property type="molecule type" value="Genomic_DNA"/>
</dbReference>
<evidence type="ECO:0000313" key="3">
    <source>
        <dbReference type="Proteomes" id="UP001226434"/>
    </source>
</evidence>
<evidence type="ECO:0000313" key="2">
    <source>
        <dbReference type="EMBL" id="MDI3321033.1"/>
    </source>
</evidence>
<reference evidence="2 3" key="1">
    <citation type="submission" date="2023-05" db="EMBL/GenBank/DDBJ databases">
        <title>Genome sequence of Pinibacter sp. MAH-24.</title>
        <authorList>
            <person name="Huq M.A."/>
        </authorList>
    </citation>
    <scope>NUCLEOTIDE SEQUENCE [LARGE SCALE GENOMIC DNA]</scope>
    <source>
        <strain evidence="2 3">MAH-24</strain>
    </source>
</reference>
<dbReference type="SUPFAM" id="SSF48371">
    <property type="entry name" value="ARM repeat"/>
    <property type="match status" value="1"/>
</dbReference>
<dbReference type="InterPro" id="IPR016024">
    <property type="entry name" value="ARM-type_fold"/>
</dbReference>
<organism evidence="2 3">
    <name type="scientific">Pinibacter soli</name>
    <dbReference type="NCBI Taxonomy" id="3044211"/>
    <lineage>
        <taxon>Bacteria</taxon>
        <taxon>Pseudomonadati</taxon>
        <taxon>Bacteroidota</taxon>
        <taxon>Chitinophagia</taxon>
        <taxon>Chitinophagales</taxon>
        <taxon>Chitinophagaceae</taxon>
        <taxon>Pinibacter</taxon>
    </lineage>
</organism>
<keyword evidence="3" id="KW-1185">Reference proteome</keyword>
<accession>A0ABT6REN1</accession>
<evidence type="ECO:0000259" key="1">
    <source>
        <dbReference type="Pfam" id="PF13569"/>
    </source>
</evidence>
<comment type="caution">
    <text evidence="2">The sequence shown here is derived from an EMBL/GenBank/DDBJ whole genome shotgun (WGS) entry which is preliminary data.</text>
</comment>
<proteinExistence type="predicted"/>
<gene>
    <name evidence="2" type="ORF">QJ048_14670</name>
</gene>
<dbReference type="Pfam" id="PF13569">
    <property type="entry name" value="DUF4132"/>
    <property type="match status" value="1"/>
</dbReference>
<dbReference type="RefSeq" id="WP_282335136.1">
    <property type="nucleotide sequence ID" value="NZ_JASBRG010000007.1"/>
</dbReference>
<feature type="domain" description="DUF4132" evidence="1">
    <location>
        <begin position="721"/>
        <end position="898"/>
    </location>
</feature>